<proteinExistence type="predicted"/>
<sequence>MSFYLRTSIKVGPVRLNMSTSGLGASVGIPGFRFGARPCGSYVSLGGGAASYRATARPRSGPVQQSSRGAPRARSISGRSSPDDVVLSNVSGATTIEMSEVGSSELVSQLNDAARSPKFWPWCLAATIALMTLSPWLLFAGAPLTMWIFWKDRIRRTVVAFYDVQGTEATRFQQLVDSFDHVRAAQRAWHIVAAGAVATTHQHKVNAGASALVRRLPVNRSLSGPKHLASNIAVPSLDTPHRSVYLLPDRVLIRDGRHYADIDYENVRVQAGVQRFIEDSAVPSDSEVVDHTWQYVNVRGGPDRRFKNNRQLPIVQYGRLMLTGSGGYSAIFDVSNPRASSVLETALATMTTPAGPTSLVPPQVHPWTDAPPARSIDLDRPPDLAARSIGLVNPVEVGPAGTSLTCRRLSAQGRVAVVGESHYQAALCRAARGTPAGTDLAQHLRVVAALVPEPDNPHDPNAVRVVVVTGGHGETVGHLPRGIARAYQRPLLALRTQGSIGTCPGRITGGGIGRYYGIYLHLAEPESLLLENLVGDIDLVEPARRLTVTREEDHQDTLSHYQRIDSSRTLLVAELVSSTVSRGKHKGAYAIEVRLNGKRVGELTAKMSSRYQSLVVNAEAMDSQPICEAELTHGDYGYQVDIYLPSGQ</sequence>
<accession>A0A4Q7JG00</accession>
<comment type="caution">
    <text evidence="7">The sequence shown here is derived from an EMBL/GenBank/DDBJ whole genome shotgun (WGS) entry which is preliminary data.</text>
</comment>
<feature type="region of interest" description="Disordered" evidence="3">
    <location>
        <begin position="53"/>
        <end position="85"/>
    </location>
</feature>
<dbReference type="GO" id="GO:0008270">
    <property type="term" value="F:zinc ion binding"/>
    <property type="evidence" value="ECO:0007669"/>
    <property type="project" value="InterPro"/>
</dbReference>
<keyword evidence="4" id="KW-0472">Membrane</keyword>
<evidence type="ECO:0000259" key="6">
    <source>
        <dbReference type="Pfam" id="PF14020"/>
    </source>
</evidence>
<keyword evidence="8" id="KW-1185">Reference proteome</keyword>
<dbReference type="OrthoDB" id="9812156at2"/>
<dbReference type="InterPro" id="IPR025330">
    <property type="entry name" value="DUF4236"/>
</dbReference>
<evidence type="ECO:0000313" key="7">
    <source>
        <dbReference type="EMBL" id="RZQ65893.1"/>
    </source>
</evidence>
<feature type="domain" description="HIRAN" evidence="5">
    <location>
        <begin position="449"/>
        <end position="488"/>
    </location>
</feature>
<dbReference type="Pfam" id="PF08797">
    <property type="entry name" value="HIRAN"/>
    <property type="match status" value="1"/>
</dbReference>
<evidence type="ECO:0000256" key="4">
    <source>
        <dbReference type="SAM" id="Phobius"/>
    </source>
</evidence>
<evidence type="ECO:0000256" key="2">
    <source>
        <dbReference type="ARBA" id="ARBA00022801"/>
    </source>
</evidence>
<evidence type="ECO:0000256" key="3">
    <source>
        <dbReference type="SAM" id="MobiDB-lite"/>
    </source>
</evidence>
<keyword evidence="2" id="KW-0378">Hydrolase</keyword>
<keyword evidence="4" id="KW-0812">Transmembrane</keyword>
<evidence type="ECO:0000259" key="5">
    <source>
        <dbReference type="Pfam" id="PF08797"/>
    </source>
</evidence>
<gene>
    <name evidence="7" type="ORF">EWH70_02120</name>
</gene>
<evidence type="ECO:0000256" key="1">
    <source>
        <dbReference type="ARBA" id="ARBA00022723"/>
    </source>
</evidence>
<dbReference type="Pfam" id="PF14020">
    <property type="entry name" value="DUF4236"/>
    <property type="match status" value="1"/>
</dbReference>
<reference evidence="7 8" key="1">
    <citation type="submission" date="2019-02" db="EMBL/GenBank/DDBJ databases">
        <title>Draft genome sequence of Amycolatopsis sp. 8-3EHSu isolated from roots of Suaeda maritima.</title>
        <authorList>
            <person name="Duangmal K."/>
            <person name="Chantavorakit T."/>
        </authorList>
    </citation>
    <scope>NUCLEOTIDE SEQUENCE [LARGE SCALE GENOMIC DNA]</scope>
    <source>
        <strain evidence="7 8">8-3EHSu</strain>
    </source>
</reference>
<dbReference type="EMBL" id="SFCC01000001">
    <property type="protein sequence ID" value="RZQ65893.1"/>
    <property type="molecule type" value="Genomic_DNA"/>
</dbReference>
<keyword evidence="1" id="KW-0479">Metal-binding</keyword>
<keyword evidence="4" id="KW-1133">Transmembrane helix</keyword>
<feature type="transmembrane region" description="Helical" evidence="4">
    <location>
        <begin position="119"/>
        <end position="150"/>
    </location>
</feature>
<evidence type="ECO:0000313" key="8">
    <source>
        <dbReference type="Proteomes" id="UP000292003"/>
    </source>
</evidence>
<feature type="domain" description="DUF4236" evidence="6">
    <location>
        <begin position="3"/>
        <end position="46"/>
    </location>
</feature>
<dbReference type="GO" id="GO:0016818">
    <property type="term" value="F:hydrolase activity, acting on acid anhydrides, in phosphorus-containing anhydrides"/>
    <property type="evidence" value="ECO:0007669"/>
    <property type="project" value="InterPro"/>
</dbReference>
<dbReference type="GO" id="GO:0003676">
    <property type="term" value="F:nucleic acid binding"/>
    <property type="evidence" value="ECO:0007669"/>
    <property type="project" value="InterPro"/>
</dbReference>
<organism evidence="7 8">
    <name type="scientific">Amycolatopsis suaedae</name>
    <dbReference type="NCBI Taxonomy" id="2510978"/>
    <lineage>
        <taxon>Bacteria</taxon>
        <taxon>Bacillati</taxon>
        <taxon>Actinomycetota</taxon>
        <taxon>Actinomycetes</taxon>
        <taxon>Pseudonocardiales</taxon>
        <taxon>Pseudonocardiaceae</taxon>
        <taxon>Amycolatopsis</taxon>
    </lineage>
</organism>
<protein>
    <submittedName>
        <fullName evidence="7">DUF4236 domain-containing protein</fullName>
    </submittedName>
</protein>
<dbReference type="Gene3D" id="3.30.70.2330">
    <property type="match status" value="1"/>
</dbReference>
<name>A0A4Q7JG00_9PSEU</name>
<dbReference type="Proteomes" id="UP000292003">
    <property type="component" value="Unassembled WGS sequence"/>
</dbReference>
<dbReference type="RefSeq" id="WP_130473462.1">
    <property type="nucleotide sequence ID" value="NZ_SFCC01000001.1"/>
</dbReference>
<dbReference type="AlphaFoldDB" id="A0A4Q7JG00"/>
<dbReference type="InterPro" id="IPR014905">
    <property type="entry name" value="HIRAN"/>
</dbReference>